<reference evidence="2 3" key="1">
    <citation type="submission" date="2021-12" db="EMBL/GenBank/DDBJ databases">
        <title>High titer production of polyol ester of fatty acids by Rhodotorula paludigena BS15 towards product separation-free biomass refinery.</title>
        <authorList>
            <person name="Mano J."/>
            <person name="Ono H."/>
            <person name="Tanaka T."/>
            <person name="Naito K."/>
            <person name="Sushida H."/>
            <person name="Ike M."/>
            <person name="Tokuyasu K."/>
            <person name="Kitaoka M."/>
        </authorList>
    </citation>
    <scope>NUCLEOTIDE SEQUENCE [LARGE SCALE GENOMIC DNA]</scope>
    <source>
        <strain evidence="2 3">BS15</strain>
    </source>
</reference>
<protein>
    <recommendedName>
        <fullName evidence="4">Las1-domain-containing protein</fullName>
    </recommendedName>
</protein>
<dbReference type="EMBL" id="BQKY01000017">
    <property type="protein sequence ID" value="GJN94484.1"/>
    <property type="molecule type" value="Genomic_DNA"/>
</dbReference>
<dbReference type="GO" id="GO:0000470">
    <property type="term" value="P:maturation of LSU-rRNA"/>
    <property type="evidence" value="ECO:0007669"/>
    <property type="project" value="TreeGrafter"/>
</dbReference>
<organism evidence="2 3">
    <name type="scientific">Rhodotorula paludigena</name>
    <dbReference type="NCBI Taxonomy" id="86838"/>
    <lineage>
        <taxon>Eukaryota</taxon>
        <taxon>Fungi</taxon>
        <taxon>Dikarya</taxon>
        <taxon>Basidiomycota</taxon>
        <taxon>Pucciniomycotina</taxon>
        <taxon>Microbotryomycetes</taxon>
        <taxon>Sporidiobolales</taxon>
        <taxon>Sporidiobolaceae</taxon>
        <taxon>Rhodotorula</taxon>
    </lineage>
</organism>
<keyword evidence="3" id="KW-1185">Reference proteome</keyword>
<name>A0AAV5GX00_9BASI</name>
<dbReference type="GO" id="GO:0000460">
    <property type="term" value="P:maturation of 5.8S rRNA"/>
    <property type="evidence" value="ECO:0007669"/>
    <property type="project" value="TreeGrafter"/>
</dbReference>
<dbReference type="PANTHER" id="PTHR15002">
    <property type="entry name" value="RIBOSOMAL BIOGENESIS PROTEIN LAS1L"/>
    <property type="match status" value="1"/>
</dbReference>
<dbReference type="InterPro" id="IPR007174">
    <property type="entry name" value="Las1"/>
</dbReference>
<proteinExistence type="predicted"/>
<dbReference type="GO" id="GO:0030687">
    <property type="term" value="C:preribosome, large subunit precursor"/>
    <property type="evidence" value="ECO:0007669"/>
    <property type="project" value="TreeGrafter"/>
</dbReference>
<sequence>MLRPHRTPWATHAEFQLVFDRLFASDADPALQRDAVSRIHVWLARGNCPHAAESTASLVDLVLRDAAPSTSLASAHSEHDLRLAYAMAMIRFVNSLVDPLQTAYFARSIASLAAQIDLPLHFVELRHQATHEDLPRLAVLRDAARQALDWLYTHYWLPALSSHSSTAAASFDPSLASSLPALPLAPLRTHLLTTYKHLTKSSLRDASLAGRQKADLQRVYRDVERWVAENSLGGGPRGNAREEKARERALEGLAEVLWSEGGLVPLAKKKRPTARSPTLPPDLVALWTPLLSHLDATYDSLLSTCLLRQALDLVTSPTATAAAADRSYVACVTAWVVELLKDAPLERDVEGEEEEDDDDEAWTVKGVVKTCLLARTPAALALIDALLASRTSASSSDTEGAAAAAAEALSARIAPLVQLARASLADSGFQTQPLDAEAASQALDLAEAHLASLSHPSSFPPHAATSSSAGPAAERMQSDHPASGSGRIRRVQGWKARPIGTLPRGGAGAAGVLALDLPPLPAAPVAVV</sequence>
<evidence type="ECO:0000313" key="2">
    <source>
        <dbReference type="EMBL" id="GJN94484.1"/>
    </source>
</evidence>
<dbReference type="PANTHER" id="PTHR15002:SF0">
    <property type="entry name" value="RIBOSOMAL BIOGENESIS PROTEIN LAS1L"/>
    <property type="match status" value="1"/>
</dbReference>
<dbReference type="GO" id="GO:0004519">
    <property type="term" value="F:endonuclease activity"/>
    <property type="evidence" value="ECO:0007669"/>
    <property type="project" value="InterPro"/>
</dbReference>
<dbReference type="Pfam" id="PF04031">
    <property type="entry name" value="Las1"/>
    <property type="match status" value="1"/>
</dbReference>
<comment type="caution">
    <text evidence="2">The sequence shown here is derived from an EMBL/GenBank/DDBJ whole genome shotgun (WGS) entry which is preliminary data.</text>
</comment>
<evidence type="ECO:0000313" key="3">
    <source>
        <dbReference type="Proteomes" id="UP001342314"/>
    </source>
</evidence>
<dbReference type="AlphaFoldDB" id="A0AAV5GX00"/>
<accession>A0AAV5GX00</accession>
<evidence type="ECO:0000256" key="1">
    <source>
        <dbReference type="SAM" id="MobiDB-lite"/>
    </source>
</evidence>
<dbReference type="GO" id="GO:0090730">
    <property type="term" value="C:Las1 complex"/>
    <property type="evidence" value="ECO:0007669"/>
    <property type="project" value="InterPro"/>
</dbReference>
<feature type="region of interest" description="Disordered" evidence="1">
    <location>
        <begin position="454"/>
        <end position="500"/>
    </location>
</feature>
<dbReference type="Proteomes" id="UP001342314">
    <property type="component" value="Unassembled WGS sequence"/>
</dbReference>
<gene>
    <name evidence="2" type="ORF">Rhopal_007564-T1</name>
</gene>
<evidence type="ECO:0008006" key="4">
    <source>
        <dbReference type="Google" id="ProtNLM"/>
    </source>
</evidence>